<evidence type="ECO:0000259" key="8">
    <source>
        <dbReference type="Pfam" id="PF00144"/>
    </source>
</evidence>
<comment type="catalytic activity">
    <reaction evidence="1 6">
        <text>a beta-lactam + H2O = a substituted beta-amino acid</text>
        <dbReference type="Rhea" id="RHEA:20401"/>
        <dbReference type="ChEBI" id="CHEBI:15377"/>
        <dbReference type="ChEBI" id="CHEBI:35627"/>
        <dbReference type="ChEBI" id="CHEBI:140347"/>
        <dbReference type="EC" id="3.5.2.6"/>
    </reaction>
</comment>
<dbReference type="EC" id="3.5.2.6" evidence="3 6"/>
<feature type="signal peptide" evidence="7">
    <location>
        <begin position="1"/>
        <end position="26"/>
    </location>
</feature>
<dbReference type="PROSITE" id="PS00336">
    <property type="entry name" value="BETA_LACTAMASE_C"/>
    <property type="match status" value="1"/>
</dbReference>
<evidence type="ECO:0000256" key="7">
    <source>
        <dbReference type="SAM" id="SignalP"/>
    </source>
</evidence>
<gene>
    <name evidence="9" type="primary">ampC</name>
    <name evidence="9" type="ORF">GQA94_02985</name>
</gene>
<evidence type="ECO:0000256" key="4">
    <source>
        <dbReference type="ARBA" id="ARBA00022801"/>
    </source>
</evidence>
<dbReference type="PANTHER" id="PTHR46825:SF8">
    <property type="entry name" value="BETA-LACTAMASE-RELATED"/>
    <property type="match status" value="1"/>
</dbReference>
<reference evidence="9 10" key="1">
    <citation type="submission" date="2019-12" db="EMBL/GenBank/DDBJ databases">
        <title>Complete genome sequence of Pseudomonas stutzeri.</title>
        <authorList>
            <person name="Lim S.R."/>
            <person name="Kim J.H."/>
        </authorList>
    </citation>
    <scope>NUCLEOTIDE SEQUENCE [LARGE SCALE GENOMIC DNA]</scope>
    <source>
        <strain evidence="9 10">PM101005</strain>
    </source>
</reference>
<dbReference type="OrthoDB" id="5377431at2"/>
<evidence type="ECO:0000256" key="3">
    <source>
        <dbReference type="ARBA" id="ARBA00012865"/>
    </source>
</evidence>
<dbReference type="Gene3D" id="3.40.710.10">
    <property type="entry name" value="DD-peptidase/beta-lactamase superfamily"/>
    <property type="match status" value="1"/>
</dbReference>
<evidence type="ECO:0000256" key="5">
    <source>
        <dbReference type="ARBA" id="ARBA00023251"/>
    </source>
</evidence>
<dbReference type="EMBL" id="CP046902">
    <property type="protein sequence ID" value="QGZ29082.1"/>
    <property type="molecule type" value="Genomic_DNA"/>
</dbReference>
<dbReference type="InterPro" id="IPR001466">
    <property type="entry name" value="Beta-lactam-related"/>
</dbReference>
<name>A0A6I6LQX2_STUST</name>
<evidence type="ECO:0000313" key="10">
    <source>
        <dbReference type="Proteomes" id="UP000438983"/>
    </source>
</evidence>
<keyword evidence="4 6" id="KW-0378">Hydrolase</keyword>
<feature type="domain" description="Beta-lactamase-related" evidence="8">
    <location>
        <begin position="38"/>
        <end position="382"/>
    </location>
</feature>
<accession>A0A6I6LQX2</accession>
<dbReference type="NCBIfam" id="NF033085">
    <property type="entry name" value="bla_class_C"/>
    <property type="match status" value="1"/>
</dbReference>
<keyword evidence="7" id="KW-0732">Signal</keyword>
<evidence type="ECO:0000256" key="1">
    <source>
        <dbReference type="ARBA" id="ARBA00001526"/>
    </source>
</evidence>
<dbReference type="InterPro" id="IPR050491">
    <property type="entry name" value="AmpC-like"/>
</dbReference>
<feature type="chain" id="PRO_5026064266" description="Beta-lactamase" evidence="7">
    <location>
        <begin position="27"/>
        <end position="387"/>
    </location>
</feature>
<dbReference type="AlphaFoldDB" id="A0A6I6LQX2"/>
<evidence type="ECO:0000256" key="6">
    <source>
        <dbReference type="RuleBase" id="RU361140"/>
    </source>
</evidence>
<protein>
    <recommendedName>
        <fullName evidence="3 6">Beta-lactamase</fullName>
        <ecNumber evidence="3 6">3.5.2.6</ecNumber>
    </recommendedName>
</protein>
<keyword evidence="5 6" id="KW-0046">Antibiotic resistance</keyword>
<evidence type="ECO:0000313" key="9">
    <source>
        <dbReference type="EMBL" id="QGZ29082.1"/>
    </source>
</evidence>
<dbReference type="GO" id="GO:0008800">
    <property type="term" value="F:beta-lactamase activity"/>
    <property type="evidence" value="ECO:0007669"/>
    <property type="project" value="UniProtKB-UniRule"/>
</dbReference>
<evidence type="ECO:0000256" key="2">
    <source>
        <dbReference type="ARBA" id="ARBA00007840"/>
    </source>
</evidence>
<comment type="similarity">
    <text evidence="2 6">Belongs to the class-C beta-lactamase family.</text>
</comment>
<dbReference type="InterPro" id="IPR001586">
    <property type="entry name" value="Beta-lactam_class-C_AS"/>
</dbReference>
<dbReference type="GO" id="GO:0017001">
    <property type="term" value="P:antibiotic catabolic process"/>
    <property type="evidence" value="ECO:0007669"/>
    <property type="project" value="InterPro"/>
</dbReference>
<sequence length="387" mass="41804">MRSSLRHRARVLVTVLATTLSCFALADARQSHIDATVNEAARRLMAQHAIPGLAIAITAQGTQHFYNFGVASTATQQAVTSNTLFEVGSLSKTLTATLAAYADALGTLSLGDSPSRHLPALRGSKLDEITLIDLATHTAGDFPLQLPDEIRTDTQLIAYFRAWQPRHAPGSRRVYANPGIGLLGMAGASSLGLGYVDAVQTRLLPKLGMTSTFIDIPPAEMARYAQGYNKDGDPVRLNPALLADEAYGVKSTSRDLLRFVEVQLGEIDTDGAIRRAIETTRTGYHRVGAMTQALVWEQYAYPVALQDLLTGNASAMVLESQPTAPISPPLPPQDDVWVNKTGSTNGFGAYLAFIPAKRLGIVILANRYYPNEARVKLAYRILTQLSD</sequence>
<dbReference type="GO" id="GO:0046677">
    <property type="term" value="P:response to antibiotic"/>
    <property type="evidence" value="ECO:0007669"/>
    <property type="project" value="UniProtKB-UniRule"/>
</dbReference>
<dbReference type="Pfam" id="PF00144">
    <property type="entry name" value="Beta-lactamase"/>
    <property type="match status" value="1"/>
</dbReference>
<dbReference type="PANTHER" id="PTHR46825">
    <property type="entry name" value="D-ALANYL-D-ALANINE-CARBOXYPEPTIDASE/ENDOPEPTIDASE AMPH"/>
    <property type="match status" value="1"/>
</dbReference>
<dbReference type="InterPro" id="IPR058136">
    <property type="entry name" value="AmpC"/>
</dbReference>
<dbReference type="RefSeq" id="WP_158186675.1">
    <property type="nucleotide sequence ID" value="NZ_CP046902.1"/>
</dbReference>
<dbReference type="Proteomes" id="UP000438983">
    <property type="component" value="Chromosome"/>
</dbReference>
<dbReference type="GO" id="GO:0030288">
    <property type="term" value="C:outer membrane-bounded periplasmic space"/>
    <property type="evidence" value="ECO:0007669"/>
    <property type="project" value="InterPro"/>
</dbReference>
<proteinExistence type="inferred from homology"/>
<dbReference type="PROSITE" id="PS51257">
    <property type="entry name" value="PROKAR_LIPOPROTEIN"/>
    <property type="match status" value="1"/>
</dbReference>
<organism evidence="9 10">
    <name type="scientific">Stutzerimonas stutzeri</name>
    <name type="common">Pseudomonas stutzeri</name>
    <dbReference type="NCBI Taxonomy" id="316"/>
    <lineage>
        <taxon>Bacteria</taxon>
        <taxon>Pseudomonadati</taxon>
        <taxon>Pseudomonadota</taxon>
        <taxon>Gammaproteobacteria</taxon>
        <taxon>Pseudomonadales</taxon>
        <taxon>Pseudomonadaceae</taxon>
        <taxon>Stutzerimonas</taxon>
    </lineage>
</organism>
<dbReference type="InterPro" id="IPR012338">
    <property type="entry name" value="Beta-lactam/transpept-like"/>
</dbReference>
<dbReference type="SUPFAM" id="SSF56601">
    <property type="entry name" value="beta-lactamase/transpeptidase-like"/>
    <property type="match status" value="1"/>
</dbReference>